<dbReference type="InterPro" id="IPR016181">
    <property type="entry name" value="Acyl_CoA_acyltransferase"/>
</dbReference>
<reference evidence="2" key="1">
    <citation type="submission" date="2020-08" db="EMBL/GenBank/DDBJ databases">
        <title>Genome public.</title>
        <authorList>
            <person name="Liu C."/>
            <person name="Sun Q."/>
        </authorList>
    </citation>
    <scope>NUCLEOTIDE SEQUENCE</scope>
    <source>
        <strain evidence="2">NSJ-63</strain>
    </source>
</reference>
<dbReference type="Pfam" id="PF03167">
    <property type="entry name" value="UDG"/>
    <property type="match status" value="1"/>
</dbReference>
<dbReference type="EC" id="3.2.2.15" evidence="2"/>
<dbReference type="InterPro" id="IPR026353">
    <property type="entry name" value="Hypoxan-DNA_Glyclase"/>
</dbReference>
<dbReference type="GO" id="GO:0033958">
    <property type="term" value="F:DNA-deoxyinosine glycosylase activity"/>
    <property type="evidence" value="ECO:0007669"/>
    <property type="project" value="UniProtKB-EC"/>
</dbReference>
<dbReference type="CDD" id="cd10032">
    <property type="entry name" value="UDG-F6_HDG"/>
    <property type="match status" value="1"/>
</dbReference>
<dbReference type="CDD" id="cd04301">
    <property type="entry name" value="NAT_SF"/>
    <property type="match status" value="1"/>
</dbReference>
<keyword evidence="2" id="KW-0326">Glycosidase</keyword>
<dbReference type="Pfam" id="PF13673">
    <property type="entry name" value="Acetyltransf_10"/>
    <property type="match status" value="1"/>
</dbReference>
<dbReference type="RefSeq" id="WP_330605729.1">
    <property type="nucleotide sequence ID" value="NZ_JACRSS010000003.1"/>
</dbReference>
<dbReference type="SUPFAM" id="SSF52141">
    <property type="entry name" value="Uracil-DNA glycosylase-like"/>
    <property type="match status" value="1"/>
</dbReference>
<keyword evidence="2" id="KW-0378">Hydrolase</keyword>
<dbReference type="InterPro" id="IPR000182">
    <property type="entry name" value="GNAT_dom"/>
</dbReference>
<proteinExistence type="predicted"/>
<dbReference type="NCBIfam" id="TIGR04274">
    <property type="entry name" value="hypoxanDNAglyco"/>
    <property type="match status" value="1"/>
</dbReference>
<accession>A0A926DKE0</accession>
<sequence>MEKSETQKIVHPLRPVYDASSRVLILGTMPSPKSRENGFYYTHPQNRFWRVLAGILGEETPADNAGREAMARRHHIALWDVLASCEIRGAADESIQNPVANDLGEILKEASIRRIFTTGRKATELYARYLQAQTGQISVYLPSTSPANAGVSLEELEKEYRQILPFLEEVRLLDARPEDGREMAHLFYDAVHMVNCQDYTPEQLAAWAPEREDAERFSGILWDSDDALTARAGETLIGFANRKGKTFDCLYVQPGWRGTGVAGELAEALENRARAAGVSAFRVEASITARGFFARRGYALKGEQTVFRRGVALTNYQMEKRL</sequence>
<evidence type="ECO:0000313" key="3">
    <source>
        <dbReference type="Proteomes" id="UP000617951"/>
    </source>
</evidence>
<keyword evidence="3" id="KW-1185">Reference proteome</keyword>
<evidence type="ECO:0000313" key="2">
    <source>
        <dbReference type="EMBL" id="MBC8538710.1"/>
    </source>
</evidence>
<dbReference type="PROSITE" id="PS51186">
    <property type="entry name" value="GNAT"/>
    <property type="match status" value="1"/>
</dbReference>
<name>A0A926DKE0_9FIRM</name>
<dbReference type="InterPro" id="IPR036895">
    <property type="entry name" value="Uracil-DNA_glycosylase-like_sf"/>
</dbReference>
<dbReference type="SMART" id="SM00987">
    <property type="entry name" value="UreE_C"/>
    <property type="match status" value="1"/>
</dbReference>
<dbReference type="InterPro" id="IPR005122">
    <property type="entry name" value="Uracil-DNA_glycosylase-like"/>
</dbReference>
<evidence type="ECO:0000259" key="1">
    <source>
        <dbReference type="PROSITE" id="PS51186"/>
    </source>
</evidence>
<protein>
    <submittedName>
        <fullName evidence="2">DNA-deoxyinosine glycosylase</fullName>
        <ecNumber evidence="2">3.2.2.15</ecNumber>
    </submittedName>
</protein>
<dbReference type="SMART" id="SM00986">
    <property type="entry name" value="UDG"/>
    <property type="match status" value="1"/>
</dbReference>
<organism evidence="2 3">
    <name type="scientific">Guopingia tenuis</name>
    <dbReference type="NCBI Taxonomy" id="2763656"/>
    <lineage>
        <taxon>Bacteria</taxon>
        <taxon>Bacillati</taxon>
        <taxon>Bacillota</taxon>
        <taxon>Clostridia</taxon>
        <taxon>Christensenellales</taxon>
        <taxon>Christensenellaceae</taxon>
        <taxon>Guopingia</taxon>
    </lineage>
</organism>
<dbReference type="Gene3D" id="3.40.470.10">
    <property type="entry name" value="Uracil-DNA glycosylase-like domain"/>
    <property type="match status" value="1"/>
</dbReference>
<dbReference type="SUPFAM" id="SSF55729">
    <property type="entry name" value="Acyl-CoA N-acyltransferases (Nat)"/>
    <property type="match status" value="1"/>
</dbReference>
<dbReference type="PANTHER" id="PTHR43451">
    <property type="entry name" value="ACETYLTRANSFERASE (GNAT) FAMILY PROTEIN"/>
    <property type="match status" value="1"/>
</dbReference>
<dbReference type="InterPro" id="IPR052564">
    <property type="entry name" value="N-acetyltrans/Recomb-assoc"/>
</dbReference>
<dbReference type="AlphaFoldDB" id="A0A926DKE0"/>
<feature type="domain" description="N-acetyltransferase" evidence="1">
    <location>
        <begin position="178"/>
        <end position="322"/>
    </location>
</feature>
<dbReference type="EMBL" id="JACRSS010000003">
    <property type="protein sequence ID" value="MBC8538710.1"/>
    <property type="molecule type" value="Genomic_DNA"/>
</dbReference>
<gene>
    <name evidence="2" type="ORF">H8693_07150</name>
</gene>
<dbReference type="Proteomes" id="UP000617951">
    <property type="component" value="Unassembled WGS sequence"/>
</dbReference>
<dbReference type="Gene3D" id="3.40.630.30">
    <property type="match status" value="1"/>
</dbReference>
<dbReference type="GO" id="GO:0016747">
    <property type="term" value="F:acyltransferase activity, transferring groups other than amino-acyl groups"/>
    <property type="evidence" value="ECO:0007669"/>
    <property type="project" value="InterPro"/>
</dbReference>
<dbReference type="PANTHER" id="PTHR43451:SF1">
    <property type="entry name" value="ACETYLTRANSFERASE"/>
    <property type="match status" value="1"/>
</dbReference>
<comment type="caution">
    <text evidence="2">The sequence shown here is derived from an EMBL/GenBank/DDBJ whole genome shotgun (WGS) entry which is preliminary data.</text>
</comment>